<accession>A0A7W9KME9</accession>
<comment type="caution">
    <text evidence="1">The sequence shown here is derived from an EMBL/GenBank/DDBJ whole genome shotgun (WGS) entry which is preliminary data.</text>
</comment>
<gene>
    <name evidence="1" type="ORF">BJ998_006428</name>
</gene>
<dbReference type="RefSeq" id="WP_184867049.1">
    <property type="nucleotide sequence ID" value="NZ_BAAAWY010000024.1"/>
</dbReference>
<dbReference type="EMBL" id="JACHIR010000001">
    <property type="protein sequence ID" value="MBB5895232.1"/>
    <property type="molecule type" value="Genomic_DNA"/>
</dbReference>
<organism evidence="1 2">
    <name type="scientific">Kutzneria kofuensis</name>
    <dbReference type="NCBI Taxonomy" id="103725"/>
    <lineage>
        <taxon>Bacteria</taxon>
        <taxon>Bacillati</taxon>
        <taxon>Actinomycetota</taxon>
        <taxon>Actinomycetes</taxon>
        <taxon>Pseudonocardiales</taxon>
        <taxon>Pseudonocardiaceae</taxon>
        <taxon>Kutzneria</taxon>
    </lineage>
</organism>
<evidence type="ECO:0000313" key="2">
    <source>
        <dbReference type="Proteomes" id="UP000585638"/>
    </source>
</evidence>
<keyword evidence="2" id="KW-1185">Reference proteome</keyword>
<name>A0A7W9KME9_9PSEU</name>
<protein>
    <submittedName>
        <fullName evidence="1">Uncharacterized protein</fullName>
    </submittedName>
</protein>
<dbReference type="AlphaFoldDB" id="A0A7W9KME9"/>
<proteinExistence type="predicted"/>
<evidence type="ECO:0000313" key="1">
    <source>
        <dbReference type="EMBL" id="MBB5895232.1"/>
    </source>
</evidence>
<dbReference type="Proteomes" id="UP000585638">
    <property type="component" value="Unassembled WGS sequence"/>
</dbReference>
<reference evidence="1 2" key="1">
    <citation type="submission" date="2020-08" db="EMBL/GenBank/DDBJ databases">
        <title>Sequencing the genomes of 1000 actinobacteria strains.</title>
        <authorList>
            <person name="Klenk H.-P."/>
        </authorList>
    </citation>
    <scope>NUCLEOTIDE SEQUENCE [LARGE SCALE GENOMIC DNA]</scope>
    <source>
        <strain evidence="1 2">DSM 43851</strain>
    </source>
</reference>
<sequence length="54" mass="6343">MTTLHQRVRRPTYRTRPVEDGLDIGACRCERVTDSLGRRILHRRYTCTGRDARA</sequence>